<protein>
    <recommendedName>
        <fullName evidence="1">C-type lectin domain-containing protein</fullName>
    </recommendedName>
</protein>
<name>A0A2S7WJ00_9FLAO</name>
<dbReference type="Pfam" id="PF19081">
    <property type="entry name" value="Ig_7"/>
    <property type="match status" value="2"/>
</dbReference>
<keyword evidence="3" id="KW-1185">Reference proteome</keyword>
<dbReference type="SMART" id="SM00034">
    <property type="entry name" value="CLECT"/>
    <property type="match status" value="1"/>
</dbReference>
<dbReference type="PANTHER" id="PTHR22803">
    <property type="entry name" value="MANNOSE, PHOSPHOLIPASE, LECTIN RECEPTOR RELATED"/>
    <property type="match status" value="1"/>
</dbReference>
<dbReference type="NCBIfam" id="TIGR04131">
    <property type="entry name" value="Bac_Flav_CTERM"/>
    <property type="match status" value="1"/>
</dbReference>
<comment type="caution">
    <text evidence="2">The sequence shown here is derived from an EMBL/GenBank/DDBJ whole genome shotgun (WGS) entry which is preliminary data.</text>
</comment>
<gene>
    <name evidence="2" type="ORF">BTO16_11220</name>
</gene>
<dbReference type="PROSITE" id="PS50041">
    <property type="entry name" value="C_TYPE_LECTIN_2"/>
    <property type="match status" value="1"/>
</dbReference>
<evidence type="ECO:0000313" key="3">
    <source>
        <dbReference type="Proteomes" id="UP000239068"/>
    </source>
</evidence>
<dbReference type="OrthoDB" id="9765926at2"/>
<dbReference type="InterPro" id="IPR016187">
    <property type="entry name" value="CTDL_fold"/>
</dbReference>
<dbReference type="InterPro" id="IPR026341">
    <property type="entry name" value="T9SS_type_B"/>
</dbReference>
<dbReference type="Pfam" id="PF13585">
    <property type="entry name" value="CHU_C"/>
    <property type="match status" value="1"/>
</dbReference>
<feature type="domain" description="C-type lectin" evidence="1">
    <location>
        <begin position="133"/>
        <end position="259"/>
    </location>
</feature>
<dbReference type="InterPro" id="IPR050111">
    <property type="entry name" value="C-type_lectin/snaclec_domain"/>
</dbReference>
<dbReference type="CDD" id="cd03603">
    <property type="entry name" value="CLECT_VCBS"/>
    <property type="match status" value="1"/>
</dbReference>
<proteinExistence type="predicted"/>
<reference evidence="2 3" key="1">
    <citation type="submission" date="2016-12" db="EMBL/GenBank/DDBJ databases">
        <title>Trade-off between light-utilization and light-protection in marine flavobacteria.</title>
        <authorList>
            <person name="Kumagai Y."/>
            <person name="Yoshizawa S."/>
            <person name="Kogure K."/>
            <person name="Iwasaki W."/>
        </authorList>
    </citation>
    <scope>NUCLEOTIDE SEQUENCE [LARGE SCALE GENOMIC DNA]</scope>
    <source>
        <strain evidence="2 3">ATCC 43844</strain>
    </source>
</reference>
<dbReference type="InterPro" id="IPR044023">
    <property type="entry name" value="Ig_7"/>
</dbReference>
<accession>A0A2S7WJ00</accession>
<dbReference type="Gene3D" id="3.10.100.10">
    <property type="entry name" value="Mannose-Binding Protein A, subunit A"/>
    <property type="match status" value="1"/>
</dbReference>
<dbReference type="SUPFAM" id="SSF56436">
    <property type="entry name" value="C-type lectin-like"/>
    <property type="match status" value="1"/>
</dbReference>
<evidence type="ECO:0000259" key="1">
    <source>
        <dbReference type="PROSITE" id="PS50041"/>
    </source>
</evidence>
<dbReference type="EMBL" id="MSCM01000002">
    <property type="protein sequence ID" value="PQJ77574.1"/>
    <property type="molecule type" value="Genomic_DNA"/>
</dbReference>
<dbReference type="AlphaFoldDB" id="A0A2S7WJ00"/>
<dbReference type="Proteomes" id="UP000239068">
    <property type="component" value="Unassembled WGS sequence"/>
</dbReference>
<dbReference type="InterPro" id="IPR001304">
    <property type="entry name" value="C-type_lectin-like"/>
</dbReference>
<evidence type="ECO:0000313" key="2">
    <source>
        <dbReference type="EMBL" id="PQJ77574.1"/>
    </source>
</evidence>
<dbReference type="InterPro" id="IPR016186">
    <property type="entry name" value="C-type_lectin-like/link_sf"/>
</dbReference>
<dbReference type="InterPro" id="IPR034007">
    <property type="entry name" value="CTLD_bac"/>
</dbReference>
<organism evidence="2 3">
    <name type="scientific">Polaribacter glomeratus</name>
    <dbReference type="NCBI Taxonomy" id="102"/>
    <lineage>
        <taxon>Bacteria</taxon>
        <taxon>Pseudomonadati</taxon>
        <taxon>Bacteroidota</taxon>
        <taxon>Flavobacteriia</taxon>
        <taxon>Flavobacteriales</taxon>
        <taxon>Flavobacteriaceae</taxon>
    </lineage>
</organism>
<sequence length="708" mass="76860">MPAFLFSQTDSAPFIKAEGRQTFCIGSPIKIVTDFSITDVDDTTIEAFFIQISTGYQAGFDRVSLSGTHPNILSTWNATEGKLTLISSRSGTEMLFSDLEKAVKEVVFTTTATTIISEKFFSLSTDDANYLPATDHFYLFISNVGITWTEAKIAAENRPLYYGRQGYLATLTSQVEANFAGKQASGAGWIGGSDLDSPNVWKWVTGPEAGTPFWNGGVNGNSPNFAFWNAGEPNNFGNRGEDYVHITAPGVGVSGSWNDLTNTGDAAGDFQPKGYIVEYGKPGDPPLNIVATTSIYIPQVLSTTDATVCESGSVTITATKDTSEGEILWFDASTGGTQLASGTSFTTPVLTTTTTFYVTVSVNGCTTLQRTPVTVTVNERPTITATIDDLICSGTAVLRATTSAGQIDWYSSLTSTTPIFTGPDFTTPILNNTTTYYVEANNAACKSSIRTAITAVVNATIPEFDVLQETYVLCNDIGSIVLETINAAANYSYVWKKEGALITGNLASISVNSIGNYSVSAISEAGCTSEEQNISIINSEKAAITKNDFIIVDDSTNNTIYVNNPTLGIGNYEFSLDDEFGIYKSVGFFENIVTGIHTLFIRDILGCGTQEYQFSILGYPKFFTPNADGENDIWKIEGYDKDFYTISEVYIYNRFGKLMYTIDKNSEGWNGDSFSQKAPSNDYWFKTMLTDINGYAIEKTGNFSLIRK</sequence>